<name>A0ABY9WEL4_9BACI</name>
<organism evidence="2 3">
    <name type="scientific">Aeribacillus composti</name>
    <dbReference type="NCBI Taxonomy" id="1868734"/>
    <lineage>
        <taxon>Bacteria</taxon>
        <taxon>Bacillati</taxon>
        <taxon>Bacillota</taxon>
        <taxon>Bacilli</taxon>
        <taxon>Bacillales</taxon>
        <taxon>Bacillaceae</taxon>
        <taxon>Aeribacillus</taxon>
    </lineage>
</organism>
<evidence type="ECO:0000313" key="3">
    <source>
        <dbReference type="Proteomes" id="UP001303701"/>
    </source>
</evidence>
<dbReference type="GeneID" id="301125623"/>
<evidence type="ECO:0000256" key="1">
    <source>
        <dbReference type="SAM" id="MobiDB-lite"/>
    </source>
</evidence>
<proteinExistence type="predicted"/>
<dbReference type="Proteomes" id="UP001303701">
    <property type="component" value="Chromosome"/>
</dbReference>
<feature type="compositionally biased region" description="Gly residues" evidence="1">
    <location>
        <begin position="13"/>
        <end position="28"/>
    </location>
</feature>
<protein>
    <submittedName>
        <fullName evidence="2">Uncharacterized protein</fullName>
    </submittedName>
</protein>
<feature type="region of interest" description="Disordered" evidence="1">
    <location>
        <begin position="1"/>
        <end position="34"/>
    </location>
</feature>
<gene>
    <name evidence="2" type="ORF">RI196_06580</name>
</gene>
<keyword evidence="3" id="KW-1185">Reference proteome</keyword>
<dbReference type="EMBL" id="CP134501">
    <property type="protein sequence ID" value="WNF34320.1"/>
    <property type="molecule type" value="Genomic_DNA"/>
</dbReference>
<reference evidence="2 3" key="1">
    <citation type="submission" date="2023-09" db="EMBL/GenBank/DDBJ databases">
        <title>Different Types of Thermotolerant Ring-Cleaving Dioxygenases derived from Aeribacillus composti HB-1 applied for multiple aromatic hydrocarbons removal.</title>
        <authorList>
            <person name="Cao L."/>
            <person name="Li M."/>
            <person name="Ma T."/>
        </authorList>
    </citation>
    <scope>NUCLEOTIDE SEQUENCE [LARGE SCALE GENOMIC DNA]</scope>
    <source>
        <strain evidence="2 3">HB-1</strain>
    </source>
</reference>
<accession>A0ABY9WEL4</accession>
<dbReference type="RefSeq" id="WP_311067115.1">
    <property type="nucleotide sequence ID" value="NZ_CP134501.1"/>
</dbReference>
<sequence length="71" mass="7879">MWKQTIRQDLLEGGSGESHGGLQEGGAENGTNRRIRSRGEDIYVDGHDFVTGESPGVLFYMKKSSEKVTMF</sequence>
<evidence type="ECO:0000313" key="2">
    <source>
        <dbReference type="EMBL" id="WNF34320.1"/>
    </source>
</evidence>